<dbReference type="SUPFAM" id="SSF52172">
    <property type="entry name" value="CheY-like"/>
    <property type="match status" value="1"/>
</dbReference>
<evidence type="ECO:0000256" key="5">
    <source>
        <dbReference type="ARBA" id="ARBA00023125"/>
    </source>
</evidence>
<comment type="function">
    <text evidence="7">May play the central regulatory role in sporulation. It may be an element of the effector pathway responsible for the activation of sporulation genes in response to nutritional stress. Spo0A may act in concert with spo0H (a sigma factor) to control the expression of some genes that are critical to the sporulation process.</text>
</comment>
<feature type="modified residue" description="4-aspartylphosphate" evidence="8">
    <location>
        <position position="53"/>
    </location>
</feature>
<evidence type="ECO:0000256" key="8">
    <source>
        <dbReference type="PROSITE-ProRule" id="PRU00169"/>
    </source>
</evidence>
<evidence type="ECO:0000313" key="12">
    <source>
        <dbReference type="EMBL" id="MCY6369452.1"/>
    </source>
</evidence>
<dbReference type="Gene3D" id="1.10.10.10">
    <property type="entry name" value="Winged helix-like DNA-binding domain superfamily/Winged helix DNA-binding domain"/>
    <property type="match status" value="1"/>
</dbReference>
<dbReference type="Pfam" id="PF00072">
    <property type="entry name" value="Response_reg"/>
    <property type="match status" value="1"/>
</dbReference>
<dbReference type="InterPro" id="IPR036388">
    <property type="entry name" value="WH-like_DNA-bd_sf"/>
</dbReference>
<feature type="DNA-binding region" description="OmpR/PhoB-type" evidence="9">
    <location>
        <begin position="129"/>
        <end position="226"/>
    </location>
</feature>
<feature type="domain" description="Response regulatory" evidence="10">
    <location>
        <begin position="4"/>
        <end position="117"/>
    </location>
</feature>
<evidence type="ECO:0000256" key="6">
    <source>
        <dbReference type="ARBA" id="ARBA00023163"/>
    </source>
</evidence>
<dbReference type="InterPro" id="IPR016032">
    <property type="entry name" value="Sig_transdc_resp-reg_C-effctor"/>
</dbReference>
<dbReference type="Pfam" id="PF00486">
    <property type="entry name" value="Trans_reg_C"/>
    <property type="match status" value="1"/>
</dbReference>
<dbReference type="Proteomes" id="UP001079657">
    <property type="component" value="Unassembled WGS sequence"/>
</dbReference>
<keyword evidence="5 9" id="KW-0238">DNA-binding</keyword>
<dbReference type="CDD" id="cd00383">
    <property type="entry name" value="trans_reg_C"/>
    <property type="match status" value="1"/>
</dbReference>
<keyword evidence="13" id="KW-1185">Reference proteome</keyword>
<name>A0ABT4CK82_9CLOT</name>
<organism evidence="12 13">
    <name type="scientific">Clostridium ganghwense</name>
    <dbReference type="NCBI Taxonomy" id="312089"/>
    <lineage>
        <taxon>Bacteria</taxon>
        <taxon>Bacillati</taxon>
        <taxon>Bacillota</taxon>
        <taxon>Clostridia</taxon>
        <taxon>Eubacteriales</taxon>
        <taxon>Clostridiaceae</taxon>
        <taxon>Clostridium</taxon>
    </lineage>
</organism>
<keyword evidence="4" id="KW-0805">Transcription regulation</keyword>
<dbReference type="CDD" id="cd17574">
    <property type="entry name" value="REC_OmpR"/>
    <property type="match status" value="1"/>
</dbReference>
<dbReference type="Gene3D" id="6.10.250.690">
    <property type="match status" value="1"/>
</dbReference>
<dbReference type="PANTHER" id="PTHR48111:SF40">
    <property type="entry name" value="PHOSPHATE REGULON TRANSCRIPTIONAL REGULATORY PROTEIN PHOB"/>
    <property type="match status" value="1"/>
</dbReference>
<evidence type="ECO:0000256" key="2">
    <source>
        <dbReference type="ARBA" id="ARBA00022553"/>
    </source>
</evidence>
<dbReference type="Gene3D" id="3.40.50.2300">
    <property type="match status" value="1"/>
</dbReference>
<evidence type="ECO:0000259" key="11">
    <source>
        <dbReference type="PROSITE" id="PS51755"/>
    </source>
</evidence>
<reference evidence="12" key="1">
    <citation type="submission" date="2022-12" db="EMBL/GenBank/DDBJ databases">
        <authorList>
            <person name="Wang J."/>
        </authorList>
    </citation>
    <scope>NUCLEOTIDE SEQUENCE</scope>
    <source>
        <strain evidence="12">HY-42-06</strain>
    </source>
</reference>
<evidence type="ECO:0000256" key="3">
    <source>
        <dbReference type="ARBA" id="ARBA00023012"/>
    </source>
</evidence>
<dbReference type="PROSITE" id="PS51755">
    <property type="entry name" value="OMPR_PHOB"/>
    <property type="match status" value="1"/>
</dbReference>
<evidence type="ECO:0000256" key="7">
    <source>
        <dbReference type="ARBA" id="ARBA00024867"/>
    </source>
</evidence>
<comment type="caution">
    <text evidence="12">The sequence shown here is derived from an EMBL/GenBank/DDBJ whole genome shotgun (WGS) entry which is preliminary data.</text>
</comment>
<dbReference type="PANTHER" id="PTHR48111">
    <property type="entry name" value="REGULATOR OF RPOS"/>
    <property type="match status" value="1"/>
</dbReference>
<dbReference type="SUPFAM" id="SSF46894">
    <property type="entry name" value="C-terminal effector domain of the bipartite response regulators"/>
    <property type="match status" value="1"/>
</dbReference>
<dbReference type="SMART" id="SM00862">
    <property type="entry name" value="Trans_reg_C"/>
    <property type="match status" value="1"/>
</dbReference>
<dbReference type="EMBL" id="JAPQES010000001">
    <property type="protein sequence ID" value="MCY6369452.1"/>
    <property type="molecule type" value="Genomic_DNA"/>
</dbReference>
<dbReference type="SMART" id="SM00448">
    <property type="entry name" value="REC"/>
    <property type="match status" value="1"/>
</dbReference>
<keyword evidence="3" id="KW-0902">Two-component regulatory system</keyword>
<keyword evidence="6" id="KW-0804">Transcription</keyword>
<dbReference type="PROSITE" id="PS50110">
    <property type="entry name" value="RESPONSE_REGULATORY"/>
    <property type="match status" value="1"/>
</dbReference>
<dbReference type="InterPro" id="IPR011006">
    <property type="entry name" value="CheY-like_superfamily"/>
</dbReference>
<keyword evidence="2 8" id="KW-0597">Phosphoprotein</keyword>
<protein>
    <recommendedName>
        <fullName evidence="1">Stage 0 sporulation protein A homolog</fullName>
    </recommendedName>
</protein>
<proteinExistence type="predicted"/>
<dbReference type="InterPro" id="IPR001867">
    <property type="entry name" value="OmpR/PhoB-type_DNA-bd"/>
</dbReference>
<dbReference type="InterPro" id="IPR039420">
    <property type="entry name" value="WalR-like"/>
</dbReference>
<sequence>MQEKVLVVDDEKNIVSAISYALRREGYTVETAYDGEEAVKKFKIFHPQVIILDIMMPKMNGFEVCRKLEDKEDLGIILLTAKEDIVDKVLGLELGADDYITKPFDIRELLARLKSLIRRLQKNSFEEENKEIKIKDLKVILSQRKVLVNENILELTPKEFELLAELLSNFERVYTRGELLDIVWGMDYLGGTRTVDIHIQRLRKKLGQNYQSIIQTVHGVGYKAVGEIYEEQY</sequence>
<evidence type="ECO:0000256" key="1">
    <source>
        <dbReference type="ARBA" id="ARBA00018672"/>
    </source>
</evidence>
<evidence type="ECO:0000259" key="10">
    <source>
        <dbReference type="PROSITE" id="PS50110"/>
    </source>
</evidence>
<accession>A0ABT4CK82</accession>
<dbReference type="RefSeq" id="WP_268047825.1">
    <property type="nucleotide sequence ID" value="NZ_JAPQES010000001.1"/>
</dbReference>
<evidence type="ECO:0000256" key="4">
    <source>
        <dbReference type="ARBA" id="ARBA00023015"/>
    </source>
</evidence>
<feature type="domain" description="OmpR/PhoB-type" evidence="11">
    <location>
        <begin position="129"/>
        <end position="226"/>
    </location>
</feature>
<gene>
    <name evidence="12" type="ORF">OXH55_02165</name>
</gene>
<dbReference type="InterPro" id="IPR001789">
    <property type="entry name" value="Sig_transdc_resp-reg_receiver"/>
</dbReference>
<evidence type="ECO:0000256" key="9">
    <source>
        <dbReference type="PROSITE-ProRule" id="PRU01091"/>
    </source>
</evidence>
<evidence type="ECO:0000313" key="13">
    <source>
        <dbReference type="Proteomes" id="UP001079657"/>
    </source>
</evidence>